<keyword evidence="10" id="KW-1185">Reference proteome</keyword>
<dbReference type="PANTHER" id="PTHR30330:SF3">
    <property type="entry name" value="TRANSCRIPTIONAL REGULATOR, LRP FAMILY"/>
    <property type="match status" value="1"/>
</dbReference>
<dbReference type="OrthoDB" id="9806926at2"/>
<dbReference type="GO" id="GO:0005283">
    <property type="term" value="F:amino acid:sodium symporter activity"/>
    <property type="evidence" value="ECO:0007669"/>
    <property type="project" value="InterPro"/>
</dbReference>
<feature type="transmembrane region" description="Helical" evidence="8">
    <location>
        <begin position="539"/>
        <end position="559"/>
    </location>
</feature>
<feature type="transmembrane region" description="Helical" evidence="8">
    <location>
        <begin position="158"/>
        <end position="181"/>
    </location>
</feature>
<reference evidence="10" key="1">
    <citation type="submission" date="2016-10" db="EMBL/GenBank/DDBJ databases">
        <authorList>
            <person name="Varghese N."/>
            <person name="Submissions S."/>
        </authorList>
    </citation>
    <scope>NUCLEOTIDE SEQUENCE [LARGE SCALE GENOMIC DNA]</scope>
    <source>
        <strain evidence="10">ATCC 25963</strain>
    </source>
</reference>
<keyword evidence="7 8" id="KW-0472">Membrane</keyword>
<dbReference type="GO" id="GO:0005886">
    <property type="term" value="C:plasma membrane"/>
    <property type="evidence" value="ECO:0007669"/>
    <property type="project" value="UniProtKB-SubCell"/>
</dbReference>
<evidence type="ECO:0000256" key="7">
    <source>
        <dbReference type="ARBA" id="ARBA00023136"/>
    </source>
</evidence>
<evidence type="ECO:0000256" key="6">
    <source>
        <dbReference type="ARBA" id="ARBA00022989"/>
    </source>
</evidence>
<keyword evidence="6 8" id="KW-1133">Transmembrane helix</keyword>
<keyword evidence="8" id="KW-0769">Symport</keyword>
<feature type="transmembrane region" description="Helical" evidence="8">
    <location>
        <begin position="509"/>
        <end position="527"/>
    </location>
</feature>
<evidence type="ECO:0000313" key="10">
    <source>
        <dbReference type="Proteomes" id="UP000199400"/>
    </source>
</evidence>
<evidence type="ECO:0000256" key="1">
    <source>
        <dbReference type="ARBA" id="ARBA00004651"/>
    </source>
</evidence>
<keyword evidence="4 8" id="KW-1003">Cell membrane</keyword>
<dbReference type="STRING" id="54.SAMN02745121_03677"/>
<evidence type="ECO:0000256" key="3">
    <source>
        <dbReference type="ARBA" id="ARBA00022448"/>
    </source>
</evidence>
<feature type="transmembrane region" description="Helical" evidence="8">
    <location>
        <begin position="470"/>
        <end position="489"/>
    </location>
</feature>
<name>A0A1I1Z7J6_9BACT</name>
<feature type="transmembrane region" description="Helical" evidence="8">
    <location>
        <begin position="193"/>
        <end position="212"/>
    </location>
</feature>
<comment type="subcellular location">
    <subcellularLocation>
        <location evidence="1 8">Cell membrane</location>
        <topology evidence="1 8">Multi-pass membrane protein</topology>
    </subcellularLocation>
</comment>
<dbReference type="InterPro" id="IPR001463">
    <property type="entry name" value="Na/Ala_symport"/>
</dbReference>
<evidence type="ECO:0000256" key="8">
    <source>
        <dbReference type="RuleBase" id="RU363064"/>
    </source>
</evidence>
<feature type="transmembrane region" description="Helical" evidence="8">
    <location>
        <begin position="22"/>
        <end position="40"/>
    </location>
</feature>
<dbReference type="Proteomes" id="UP000199400">
    <property type="component" value="Unassembled WGS sequence"/>
</dbReference>
<keyword evidence="5 8" id="KW-0812">Transmembrane</keyword>
<gene>
    <name evidence="9" type="ORF">SAMN02745121_03677</name>
</gene>
<dbReference type="NCBIfam" id="TIGR00835">
    <property type="entry name" value="agcS"/>
    <property type="match status" value="1"/>
</dbReference>
<dbReference type="AlphaFoldDB" id="A0A1I1Z7J6"/>
<dbReference type="EMBL" id="FOMX01000011">
    <property type="protein sequence ID" value="SFE27721.1"/>
    <property type="molecule type" value="Genomic_DNA"/>
</dbReference>
<evidence type="ECO:0000256" key="4">
    <source>
        <dbReference type="ARBA" id="ARBA00022475"/>
    </source>
</evidence>
<proteinExistence type="inferred from homology"/>
<protein>
    <submittedName>
        <fullName evidence="9">Alanine or glycine:cation symporter, AGCS family</fullName>
    </submittedName>
</protein>
<comment type="similarity">
    <text evidence="2 8">Belongs to the alanine or glycine:cation symporter (AGCS) (TC 2.A.25) family.</text>
</comment>
<evidence type="ECO:0000256" key="2">
    <source>
        <dbReference type="ARBA" id="ARBA00009261"/>
    </source>
</evidence>
<dbReference type="RefSeq" id="WP_096332781.1">
    <property type="nucleotide sequence ID" value="NZ_FOMX01000011.1"/>
</dbReference>
<evidence type="ECO:0000313" key="9">
    <source>
        <dbReference type="EMBL" id="SFE27721.1"/>
    </source>
</evidence>
<accession>A0A1I1Z7J6</accession>
<dbReference type="PRINTS" id="PR00175">
    <property type="entry name" value="NAALASMPORT"/>
</dbReference>
<evidence type="ECO:0000256" key="5">
    <source>
        <dbReference type="ARBA" id="ARBA00022692"/>
    </source>
</evidence>
<feature type="transmembrane region" description="Helical" evidence="8">
    <location>
        <begin position="219"/>
        <end position="241"/>
    </location>
</feature>
<feature type="transmembrane region" description="Helical" evidence="8">
    <location>
        <begin position="101"/>
        <end position="124"/>
    </location>
</feature>
<dbReference type="Pfam" id="PF01235">
    <property type="entry name" value="Na_Ala_symp"/>
    <property type="match status" value="1"/>
</dbReference>
<dbReference type="PANTHER" id="PTHR30330">
    <property type="entry name" value="AGSS FAMILY TRANSPORTER, SODIUM-ALANINE"/>
    <property type="match status" value="1"/>
</dbReference>
<sequence length="572" mass="60468">MEIWIALNDWLTAINAVLWHDSVLYAVMATGLLFTVWSGFCQYHSLTHGVTIIRGAYDKADSPGAISHFQALSAALSATVGLGNIGGVSVAIALGGPGAVFWMWMVGLAGMALKTTEVTLSMLYRRTDKPDEPSGGPMWVADDGLAQRSPRLRGVGRVLGVLFCITLLISTITGGNMFQAWNVGVVTEMSFGVPQQVVGVVLAVLVGLVILGGIKRIGAVAGTLVPAMCFLYLAAALYVLAVHVADIPAMLRLIVASAFSPAEATGAFVGGTSGAAFVWGMKRALFSSEAGQGTSPIAHCAAKTDEPVREGVVAGLEPFIDTLVVCTLTSLVLLASGAWCRDGETTLREPPIAVQIEPGCWDLSDTPLPGKHPKALAITGSDWQPEDQVFMLARYGAIDPATGGDLQRVSGVVTVGAGDRLYVNWTPVGSPDAPLASAPALAGLDVYKDYVGAALTSHAFDRVAPGLGKWLVAVASWLFAVSTMISYAYYGEQGMVYMAGRRSIVPYKIVYCLSILLACAGWISTEAELDNITSVGTGVMLWVNIPITLLFAGVTMRAYRDYFARVRAARRR</sequence>
<organism evidence="9 10">
    <name type="scientific">Nannocystis exedens</name>
    <dbReference type="NCBI Taxonomy" id="54"/>
    <lineage>
        <taxon>Bacteria</taxon>
        <taxon>Pseudomonadati</taxon>
        <taxon>Myxococcota</taxon>
        <taxon>Polyangia</taxon>
        <taxon>Nannocystales</taxon>
        <taxon>Nannocystaceae</taxon>
        <taxon>Nannocystis</taxon>
    </lineage>
</organism>
<keyword evidence="3 8" id="KW-0813">Transport</keyword>